<gene>
    <name evidence="1" type="ORF">CJOHNSTONI_LOCUS876</name>
</gene>
<evidence type="ECO:0000313" key="2">
    <source>
        <dbReference type="Proteomes" id="UP000746747"/>
    </source>
</evidence>
<name>A0A8J2LZH1_9BILA</name>
<accession>A0A8J2LZH1</accession>
<evidence type="ECO:0000313" key="1">
    <source>
        <dbReference type="EMBL" id="CAG9530375.1"/>
    </source>
</evidence>
<reference evidence="1" key="1">
    <citation type="submission" date="2021-09" db="EMBL/GenBank/DDBJ databases">
        <authorList>
            <consortium name="Pathogen Informatics"/>
        </authorList>
    </citation>
    <scope>NUCLEOTIDE SEQUENCE</scope>
</reference>
<keyword evidence="2" id="KW-1185">Reference proteome</keyword>
<dbReference type="Proteomes" id="UP000746747">
    <property type="component" value="Unassembled WGS sequence"/>
</dbReference>
<protein>
    <submittedName>
        <fullName evidence="1">Uncharacterized protein</fullName>
    </submittedName>
</protein>
<sequence length="218" mass="24817">MELFREKPNFQLTFKMQKNISSGHWSDRINIVQCRGSTMTAPSPNLAKLTAEVLDQGTGSRVKSNVEIDNSLAGFELIPLRPGYYRDSSNISILIKSTDGPSRRKQAVEINVRCISTDKKQTVNLRSYKGRIGFLLTIPFSSSLYEHTCRVIFIQARREIGKQFSRSVTLVLPSMDHSEWIQHGWIQWSLPNNATYRVGEKFRASVPLHLASKLNYLV</sequence>
<proteinExistence type="predicted"/>
<dbReference type="OrthoDB" id="5829112at2759"/>
<organism evidence="1 2">
    <name type="scientific">Cercopithifilaria johnstoni</name>
    <dbReference type="NCBI Taxonomy" id="2874296"/>
    <lineage>
        <taxon>Eukaryota</taxon>
        <taxon>Metazoa</taxon>
        <taxon>Ecdysozoa</taxon>
        <taxon>Nematoda</taxon>
        <taxon>Chromadorea</taxon>
        <taxon>Rhabditida</taxon>
        <taxon>Spirurina</taxon>
        <taxon>Spiruromorpha</taxon>
        <taxon>Filarioidea</taxon>
        <taxon>Onchocercidae</taxon>
        <taxon>Cercopithifilaria</taxon>
    </lineage>
</organism>
<dbReference type="AlphaFoldDB" id="A0A8J2LZH1"/>
<comment type="caution">
    <text evidence="1">The sequence shown here is derived from an EMBL/GenBank/DDBJ whole genome shotgun (WGS) entry which is preliminary data.</text>
</comment>
<dbReference type="EMBL" id="CAKAEH010000244">
    <property type="protein sequence ID" value="CAG9530375.1"/>
    <property type="molecule type" value="Genomic_DNA"/>
</dbReference>